<sequence>MRITSVLKLVLIAIFTAFLFLGVISVFAIVGDSCPEPPCEEPPPPCVPGPEVCSSSPPYRCNDFAVYKCANNFCGKAGGAMEQGLKWYDCVDWECSDGCNSTNGTDIVGGPHGPDQIGPYGMVPDYRICPAAYNDWGTSPPTPECSGSCYPAPELKPLNDALLLPKNVFDGLKLKLPINFSWEDNVAKEVAKAPNFCTVGSYEFNIVDPPLSKIATDTQIQRTKDPVYNLECLLKSDTDYQWRVRACLDAGGTDCGDWPDSQDFSTSLAPELISPYDPDWEGTTSTKNVALPITLDWCDVEEAQTYRLNLYVVSGGEKICHPWLLKTKGGETICEPWLLEKTTRERYQEDEILYSDFSDQKMDFFTRSTEYQWQLKTCKDKYGLSCADYGQLWSFTTASTTLPFTSQLYPADDPTGKNPVGLPLVLQWSDKPGINSYYYEVTPVKGGATITGKNTASQSLPLDYPQLALNAAYKWKVNSCWDYEAKKCETAFSQEWQFTTTGRPPQLLYPASEADKIPIPLTLNWEDVPGASSYVFKIQGDDLILEKVLNESEFPMAFPEFNIRQEKNYSWQVKTCAWQGARGACGSYSGLQSFKTFRMSPPIEPNPTDKGKLSTDDKTIAWKAVTGAKAYQYQIKYLSLSGKETDPACLALVDKFETPDTVNINSAFIELKCLGDYQWQARGCLDENCEEVGVWSSWSFSLMEPGDIIKGAGLIPCGQPYNNLKTPWNEREPCQFKHLFLLFKVIIDFLLLRAIPIILVLLTIITGLIFYTSLGQMMTMAKVISLWRAALIGLAIIFFAWTIVNLFLKLVGYNIGIFGNWYQLPM</sequence>
<accession>A0A1G2EDE7</accession>
<dbReference type="STRING" id="1801672.A2896_00875"/>
<dbReference type="Proteomes" id="UP000178647">
    <property type="component" value="Unassembled WGS sequence"/>
</dbReference>
<reference evidence="2 3" key="1">
    <citation type="journal article" date="2016" name="Nat. Commun.">
        <title>Thousands of microbial genomes shed light on interconnected biogeochemical processes in an aquifer system.</title>
        <authorList>
            <person name="Anantharaman K."/>
            <person name="Brown C.T."/>
            <person name="Hug L.A."/>
            <person name="Sharon I."/>
            <person name="Castelle C.J."/>
            <person name="Probst A.J."/>
            <person name="Thomas B.C."/>
            <person name="Singh A."/>
            <person name="Wilkins M.J."/>
            <person name="Karaoz U."/>
            <person name="Brodie E.L."/>
            <person name="Williams K.H."/>
            <person name="Hubbard S.S."/>
            <person name="Banfield J.F."/>
        </authorList>
    </citation>
    <scope>NUCLEOTIDE SEQUENCE [LARGE SCALE GENOMIC DNA]</scope>
</reference>
<proteinExistence type="predicted"/>
<keyword evidence="1" id="KW-1133">Transmembrane helix</keyword>
<feature type="transmembrane region" description="Helical" evidence="1">
    <location>
        <begin position="786"/>
        <end position="808"/>
    </location>
</feature>
<dbReference type="AlphaFoldDB" id="A0A1G2EDE7"/>
<dbReference type="EMBL" id="MHMH01000023">
    <property type="protein sequence ID" value="OGZ23826.1"/>
    <property type="molecule type" value="Genomic_DNA"/>
</dbReference>
<protein>
    <recommendedName>
        <fullName evidence="4">Fibronectin type-III domain-containing protein</fullName>
    </recommendedName>
</protein>
<organism evidence="2 3">
    <name type="scientific">Candidatus Nealsonbacteria bacterium RIFCSPLOWO2_01_FULL_43_32</name>
    <dbReference type="NCBI Taxonomy" id="1801672"/>
    <lineage>
        <taxon>Bacteria</taxon>
        <taxon>Candidatus Nealsoniibacteriota</taxon>
    </lineage>
</organism>
<dbReference type="Gene3D" id="2.60.40.10">
    <property type="entry name" value="Immunoglobulins"/>
    <property type="match status" value="1"/>
</dbReference>
<gene>
    <name evidence="2" type="ORF">A2896_00875</name>
</gene>
<dbReference type="InterPro" id="IPR013783">
    <property type="entry name" value="Ig-like_fold"/>
</dbReference>
<keyword evidence="1" id="KW-0472">Membrane</keyword>
<evidence type="ECO:0008006" key="4">
    <source>
        <dbReference type="Google" id="ProtNLM"/>
    </source>
</evidence>
<comment type="caution">
    <text evidence="2">The sequence shown here is derived from an EMBL/GenBank/DDBJ whole genome shotgun (WGS) entry which is preliminary data.</text>
</comment>
<name>A0A1G2EDE7_9BACT</name>
<evidence type="ECO:0000313" key="3">
    <source>
        <dbReference type="Proteomes" id="UP000178647"/>
    </source>
</evidence>
<keyword evidence="1" id="KW-0812">Transmembrane</keyword>
<feature type="transmembrane region" description="Helical" evidence="1">
    <location>
        <begin position="750"/>
        <end position="774"/>
    </location>
</feature>
<evidence type="ECO:0000313" key="2">
    <source>
        <dbReference type="EMBL" id="OGZ23826.1"/>
    </source>
</evidence>
<evidence type="ECO:0000256" key="1">
    <source>
        <dbReference type="SAM" id="Phobius"/>
    </source>
</evidence>